<dbReference type="InterPro" id="IPR022742">
    <property type="entry name" value="Hydrolase_4"/>
</dbReference>
<dbReference type="AlphaFoldDB" id="A0AAW9QND1"/>
<organism evidence="2 3">
    <name type="scientific">Aquincola agrisoli</name>
    <dbReference type="NCBI Taxonomy" id="3119538"/>
    <lineage>
        <taxon>Bacteria</taxon>
        <taxon>Pseudomonadati</taxon>
        <taxon>Pseudomonadota</taxon>
        <taxon>Betaproteobacteria</taxon>
        <taxon>Burkholderiales</taxon>
        <taxon>Sphaerotilaceae</taxon>
        <taxon>Aquincola</taxon>
    </lineage>
</organism>
<dbReference type="SUPFAM" id="SSF53474">
    <property type="entry name" value="alpha/beta-Hydrolases"/>
    <property type="match status" value="1"/>
</dbReference>
<dbReference type="RefSeq" id="WP_332292514.1">
    <property type="nucleotide sequence ID" value="NZ_JAZIBG010000049.1"/>
</dbReference>
<sequence length="284" mass="30793">MVIAQRGGWRTALPRALGVLLALLLLGYGAVLAKLWWGQEGLIFQPTPLPATHRFALPADVHEVFVDVPGARLNALHLRRPDPQGVVFFLHGNAGNLERWFVNLDFYRALNVDLFMPDYRGFGKSTGAIESEAQLLADVQAAWQAIAPAYEGRRVVFVGRSLGTGLAASLAAALPPERRPDALVLISPYRSMVAMAAEQYPLVPSVLLRYPLQTDLALVQLAGSRTRVQLLHGDRDALIPLAHSEALAKALPGVTLQRIEGAGHGDLQSFPAYLDALRAAIQPP</sequence>
<protein>
    <submittedName>
        <fullName evidence="2">Alpha/beta fold hydrolase</fullName>
    </submittedName>
</protein>
<evidence type="ECO:0000259" key="1">
    <source>
        <dbReference type="Pfam" id="PF12146"/>
    </source>
</evidence>
<keyword evidence="3" id="KW-1185">Reference proteome</keyword>
<reference evidence="2 3" key="1">
    <citation type="submission" date="2024-02" db="EMBL/GenBank/DDBJ databases">
        <title>Genome sequence of Aquincola sp. MAHUQ-54.</title>
        <authorList>
            <person name="Huq M.A."/>
        </authorList>
    </citation>
    <scope>NUCLEOTIDE SEQUENCE [LARGE SCALE GENOMIC DNA]</scope>
    <source>
        <strain evidence="2 3">MAHUQ-54</strain>
    </source>
</reference>
<dbReference type="PANTHER" id="PTHR12277:SF81">
    <property type="entry name" value="PROTEIN ABHD13"/>
    <property type="match status" value="1"/>
</dbReference>
<keyword evidence="2" id="KW-0378">Hydrolase</keyword>
<dbReference type="Proteomes" id="UP001336250">
    <property type="component" value="Unassembled WGS sequence"/>
</dbReference>
<feature type="domain" description="Serine aminopeptidase S33" evidence="1">
    <location>
        <begin position="82"/>
        <end position="192"/>
    </location>
</feature>
<dbReference type="PANTHER" id="PTHR12277">
    <property type="entry name" value="ALPHA/BETA HYDROLASE DOMAIN-CONTAINING PROTEIN"/>
    <property type="match status" value="1"/>
</dbReference>
<evidence type="ECO:0000313" key="2">
    <source>
        <dbReference type="EMBL" id="MEF7616907.1"/>
    </source>
</evidence>
<accession>A0AAW9QND1</accession>
<dbReference type="Pfam" id="PF12146">
    <property type="entry name" value="Hydrolase_4"/>
    <property type="match status" value="1"/>
</dbReference>
<comment type="caution">
    <text evidence="2">The sequence shown here is derived from an EMBL/GenBank/DDBJ whole genome shotgun (WGS) entry which is preliminary data.</text>
</comment>
<gene>
    <name evidence="2" type="ORF">V4F39_23535</name>
</gene>
<proteinExistence type="predicted"/>
<evidence type="ECO:0000313" key="3">
    <source>
        <dbReference type="Proteomes" id="UP001336250"/>
    </source>
</evidence>
<name>A0AAW9QND1_9BURK</name>
<dbReference type="Gene3D" id="3.40.50.1820">
    <property type="entry name" value="alpha/beta hydrolase"/>
    <property type="match status" value="1"/>
</dbReference>
<dbReference type="InterPro" id="IPR029058">
    <property type="entry name" value="AB_hydrolase_fold"/>
</dbReference>
<dbReference type="EMBL" id="JAZIBG010000049">
    <property type="protein sequence ID" value="MEF7616907.1"/>
    <property type="molecule type" value="Genomic_DNA"/>
</dbReference>
<dbReference type="GO" id="GO:0016787">
    <property type="term" value="F:hydrolase activity"/>
    <property type="evidence" value="ECO:0007669"/>
    <property type="project" value="UniProtKB-KW"/>
</dbReference>